<dbReference type="InterPro" id="IPR018097">
    <property type="entry name" value="EGF_Ca-bd_CS"/>
</dbReference>
<dbReference type="InterPro" id="IPR051830">
    <property type="entry name" value="NOTCH_homolog"/>
</dbReference>
<feature type="domain" description="EGF-like" evidence="23">
    <location>
        <begin position="497"/>
        <end position="533"/>
    </location>
</feature>
<evidence type="ECO:0000256" key="10">
    <source>
        <dbReference type="ARBA" id="ARBA00022976"/>
    </source>
</evidence>
<evidence type="ECO:0000256" key="11">
    <source>
        <dbReference type="ARBA" id="ARBA00022989"/>
    </source>
</evidence>
<dbReference type="PROSITE" id="PS00022">
    <property type="entry name" value="EGF_1"/>
    <property type="match status" value="15"/>
</dbReference>
<dbReference type="InterPro" id="IPR001007">
    <property type="entry name" value="VWF_dom"/>
</dbReference>
<dbReference type="GO" id="GO:0030718">
    <property type="term" value="P:germ-line stem cell population maintenance"/>
    <property type="evidence" value="ECO:0007669"/>
    <property type="project" value="UniProtKB-ARBA"/>
</dbReference>
<evidence type="ECO:0000256" key="17">
    <source>
        <dbReference type="PROSITE-ProRule" id="PRU00076"/>
    </source>
</evidence>
<dbReference type="FunFam" id="2.10.25.10:FF:000061">
    <property type="entry name" value="Delta-like protein"/>
    <property type="match status" value="1"/>
</dbReference>
<evidence type="ECO:0000256" key="19">
    <source>
        <dbReference type="RuleBase" id="RU280815"/>
    </source>
</evidence>
<gene>
    <name evidence="25" type="ORF">PHAECO_LOCUS8610</name>
</gene>
<dbReference type="FunFam" id="2.10.25.10:FF:000431">
    <property type="entry name" value="Delta-like protein"/>
    <property type="match status" value="1"/>
</dbReference>
<keyword evidence="11 19" id="KW-1133">Transmembrane helix</keyword>
<evidence type="ECO:0000256" key="1">
    <source>
        <dbReference type="ARBA" id="ARBA00004245"/>
    </source>
</evidence>
<reference evidence="25" key="1">
    <citation type="submission" date="2022-01" db="EMBL/GenBank/DDBJ databases">
        <authorList>
            <person name="King R."/>
        </authorList>
    </citation>
    <scope>NUCLEOTIDE SEQUENCE</scope>
</reference>
<dbReference type="GO" id="GO:0005112">
    <property type="term" value="F:Notch binding"/>
    <property type="evidence" value="ECO:0007669"/>
    <property type="project" value="InterPro"/>
</dbReference>
<dbReference type="Gene3D" id="2.10.25.140">
    <property type="match status" value="1"/>
</dbReference>
<dbReference type="SMART" id="SM00051">
    <property type="entry name" value="DSL"/>
    <property type="match status" value="1"/>
</dbReference>
<feature type="disulfide bond" evidence="17">
    <location>
        <begin position="262"/>
        <end position="271"/>
    </location>
</feature>
<dbReference type="GO" id="GO:0005886">
    <property type="term" value="C:plasma membrane"/>
    <property type="evidence" value="ECO:0007669"/>
    <property type="project" value="UniProtKB-ARBA"/>
</dbReference>
<dbReference type="PROSITE" id="PS00010">
    <property type="entry name" value="ASX_HYDROXYL"/>
    <property type="match status" value="10"/>
</dbReference>
<proteinExistence type="predicted"/>
<dbReference type="GO" id="GO:0050877">
    <property type="term" value="P:nervous system process"/>
    <property type="evidence" value="ECO:0007669"/>
    <property type="project" value="UniProtKB-ARBA"/>
</dbReference>
<feature type="disulfide bond" evidence="17">
    <location>
        <begin position="737"/>
        <end position="746"/>
    </location>
</feature>
<dbReference type="SMART" id="SM00215">
    <property type="entry name" value="VWC_out"/>
    <property type="match status" value="1"/>
</dbReference>
<dbReference type="GO" id="GO:0030855">
    <property type="term" value="P:epithelial cell differentiation"/>
    <property type="evidence" value="ECO:0007669"/>
    <property type="project" value="UniProtKB-ARBA"/>
</dbReference>
<feature type="domain" description="EGF-like" evidence="23">
    <location>
        <begin position="346"/>
        <end position="382"/>
    </location>
</feature>
<dbReference type="GO" id="GO:0035239">
    <property type="term" value="P:tube morphogenesis"/>
    <property type="evidence" value="ECO:0007669"/>
    <property type="project" value="UniProtKB-ARBA"/>
</dbReference>
<dbReference type="FunFam" id="2.10.25.10:FF:000146">
    <property type="entry name" value="Putative neurogenic locus notch"/>
    <property type="match status" value="1"/>
</dbReference>
<feature type="disulfide bond" evidence="18">
    <location>
        <begin position="196"/>
        <end position="205"/>
    </location>
</feature>
<evidence type="ECO:0000256" key="8">
    <source>
        <dbReference type="ARBA" id="ARBA00022729"/>
    </source>
</evidence>
<dbReference type="FunFam" id="2.10.25.10:FF:000613">
    <property type="entry name" value="Delta-like protein"/>
    <property type="match status" value="1"/>
</dbReference>
<feature type="domain" description="EGF-like" evidence="23">
    <location>
        <begin position="306"/>
        <end position="344"/>
    </location>
</feature>
<dbReference type="InterPro" id="IPR056986">
    <property type="entry name" value="JAG1_1/2_dom"/>
</dbReference>
<sequence>MMCSVVWRLLCRSMTHGYLLQFFLLLLMLLQRTNGSGIFELQVLEMANPRSELSNGECCGGGARSPIANNNANNNNRCPVSCQTFFRLCLKEYQSNVTSTGSCSFGNTSSHVVGRDSFTLADPDRGRVVLPFTFRWTRSFTLILQAVDHNNLSSPATNNIIEEATYSGIIDPSPEWHTLNHRGQRARLTYRVRVKCDVHYYNSTCTKFCRPRDDAFGHFVCDASGEKRCIEGWKGATCETAACKAGCHPIHGKCENPGECICRPGWRGDFCDQCEPYPGCKHGYCNGSSWQCICDTNWGGILCDQDLNYCGTHEPCLNGGTCENTAPDNYLCTCPEGFSGANCEVVDNPCAPAPCLHGGTCLEAGGSFSCVCGNGWTGPTCNIDINECDSAPCQNGGSCIDLENSFRCNCTVAWEGNVCQFDTDECLNNPCINAVSCTNLVGDYHCKCRVGWMGKNCDQNINDCVGQCQHGATCIDLVNDYHCACMPGYTGRDCHTDIDDCESSPCKNGGECVDQVNGYRCICPVGITGTECENDYDHCNPDPCQNSAPCFKTQSDYYCHCPEGWHGKNCSQSRISCDNPPCDDGVDSCVIVSVGGSRVSAPSLCGEHGHCINQPGIGYKCQCQPGYTGKYCHENINDCKINPCENGGTCVDKVNAFQCICIEGWEGALCNINTDDCSPSPCRNNGTCIDLVADFECECKNGWKGKSCSLKDSHCDHATCKNGGTCQDLGSTFVCRCPPDWDGTTCHIAKQTACRSNPCLNGGTCVNTGDYYQCICRDGFEGDHCQDDVNDCSPQPCYNGGKCIDGVNWFLCECAVGFTGPDCRINVNDCASNPCGYGGTCIDDIGDFKCICPAGRKGKRCNVDDLAYLPSAGSCPWNSRTLENNVTWQHECNACSCTNGAVKCTRVWCGMGNCRTSNQQNAMCTLTQVCVPTSMESCLAPPCLPYGECRDLESGRRVKPPLVPAPSSCWPNQAVLSNTCARLTLLLDRVKLPQGITVEGLCGDLRRLLATQQAVEGLQDKLVLLCDLKTGYNDTVEVTLSGDHWVLDGIRVVGEAISRKQTTLLALTSIVEVKVETALVSEDQRQSNRYLIALVCFVIVGACAAAAVAVLYLRQRRRNLGLSGVNLSPSSDSCHRNHEDEKSNNLQNEENLRRYANPLKDDAGSLASINSAIDLPPRVSLVRPISTVLPLDSASSEMLEMISETDCPGVRKTMRGLPGRSASPDGAAKICASLGGAAKFSASLDGAAKFSASLDGAAKLNDQIMLFKAQNADVRKNTATAFEGAKDFSKSIINVNKQRTAQQQSGGGGGDVLTVLV</sequence>
<evidence type="ECO:0000256" key="21">
    <source>
        <dbReference type="SAM" id="Phobius"/>
    </source>
</evidence>
<dbReference type="EMBL" id="OU896710">
    <property type="protein sequence ID" value="CAH1164538.1"/>
    <property type="molecule type" value="Genomic_DNA"/>
</dbReference>
<dbReference type="FunFam" id="2.10.25.10:FF:000122">
    <property type="entry name" value="Protein crumbs homolog 2"/>
    <property type="match status" value="1"/>
</dbReference>
<dbReference type="GO" id="GO:0048100">
    <property type="term" value="P:wing disc anterior/posterior pattern formation"/>
    <property type="evidence" value="ECO:0007669"/>
    <property type="project" value="UniProtKB-ARBA"/>
</dbReference>
<protein>
    <recommendedName>
        <fullName evidence="19">Delta-like protein</fullName>
    </recommendedName>
</protein>
<accession>A0A9P0DUQ2</accession>
<keyword evidence="10" id="KW-0914">Notch signaling pathway</keyword>
<keyword evidence="16" id="KW-0966">Cell projection</keyword>
<feature type="domain" description="EGF-like" evidence="23">
    <location>
        <begin position="788"/>
        <end position="824"/>
    </location>
</feature>
<organism evidence="25 26">
    <name type="scientific">Phaedon cochleariae</name>
    <name type="common">Mustard beetle</name>
    <dbReference type="NCBI Taxonomy" id="80249"/>
    <lineage>
        <taxon>Eukaryota</taxon>
        <taxon>Metazoa</taxon>
        <taxon>Ecdysozoa</taxon>
        <taxon>Arthropoda</taxon>
        <taxon>Hexapoda</taxon>
        <taxon>Insecta</taxon>
        <taxon>Pterygota</taxon>
        <taxon>Neoptera</taxon>
        <taxon>Endopterygota</taxon>
        <taxon>Coleoptera</taxon>
        <taxon>Polyphaga</taxon>
        <taxon>Cucujiformia</taxon>
        <taxon>Chrysomeloidea</taxon>
        <taxon>Chrysomelidae</taxon>
        <taxon>Chrysomelinae</taxon>
        <taxon>Chrysomelini</taxon>
        <taxon>Phaedon</taxon>
    </lineage>
</organism>
<keyword evidence="9 19" id="KW-0677">Repeat</keyword>
<keyword evidence="12 19" id="KW-0472">Membrane</keyword>
<dbReference type="GO" id="GO:0048468">
    <property type="term" value="P:cell development"/>
    <property type="evidence" value="ECO:0007669"/>
    <property type="project" value="UniProtKB-ARBA"/>
</dbReference>
<feature type="domain" description="EGF-like" evidence="23">
    <location>
        <begin position="673"/>
        <end position="709"/>
    </location>
</feature>
<evidence type="ECO:0000256" key="16">
    <source>
        <dbReference type="ARBA" id="ARBA00023273"/>
    </source>
</evidence>
<dbReference type="FunFam" id="2.10.25.10:FF:000294">
    <property type="entry name" value="Delta-like protein"/>
    <property type="match status" value="1"/>
</dbReference>
<feature type="disulfide bond" evidence="17">
    <location>
        <begin position="372"/>
        <end position="381"/>
    </location>
</feature>
<dbReference type="CDD" id="cd00054">
    <property type="entry name" value="EGF_CA"/>
    <property type="match status" value="13"/>
</dbReference>
<evidence type="ECO:0000256" key="12">
    <source>
        <dbReference type="ARBA" id="ARBA00023136"/>
    </source>
</evidence>
<feature type="disulfide bond" evidence="17">
    <location>
        <begin position="464"/>
        <end position="474"/>
    </location>
</feature>
<dbReference type="GO" id="GO:0042063">
    <property type="term" value="P:gliogenesis"/>
    <property type="evidence" value="ECO:0007669"/>
    <property type="project" value="UniProtKB-ARBA"/>
</dbReference>
<dbReference type="Pfam" id="PF23575">
    <property type="entry name" value="JAG1"/>
    <property type="match status" value="1"/>
</dbReference>
<dbReference type="SUPFAM" id="SSF57184">
    <property type="entry name" value="Growth factor receptor domain"/>
    <property type="match status" value="2"/>
</dbReference>
<evidence type="ECO:0000313" key="26">
    <source>
        <dbReference type="Proteomes" id="UP001153737"/>
    </source>
</evidence>
<dbReference type="Pfam" id="PF07657">
    <property type="entry name" value="MNNL"/>
    <property type="match status" value="1"/>
</dbReference>
<feature type="domain" description="EGF-like" evidence="23">
    <location>
        <begin position="384"/>
        <end position="420"/>
    </location>
</feature>
<evidence type="ECO:0000256" key="7">
    <source>
        <dbReference type="ARBA" id="ARBA00022692"/>
    </source>
</evidence>
<dbReference type="PRINTS" id="PR02059">
    <property type="entry name" value="JAGGEDFAMILY"/>
</dbReference>
<evidence type="ECO:0000256" key="14">
    <source>
        <dbReference type="ARBA" id="ARBA00023180"/>
    </source>
</evidence>
<feature type="disulfide bond" evidence="17">
    <location>
        <begin position="776"/>
        <end position="785"/>
    </location>
</feature>
<dbReference type="InterPro" id="IPR011651">
    <property type="entry name" value="Notch_ligand_N"/>
</dbReference>
<feature type="disulfide bond" evidence="17">
    <location>
        <begin position="699"/>
        <end position="708"/>
    </location>
</feature>
<dbReference type="FunFam" id="2.10.25.10:FF:000173">
    <property type="entry name" value="Neurogenic locus notch protein 2"/>
    <property type="match status" value="1"/>
</dbReference>
<feature type="disulfide bond" evidence="17">
    <location>
        <begin position="448"/>
        <end position="457"/>
    </location>
</feature>
<feature type="domain" description="EGF-like" evidence="23">
    <location>
        <begin position="750"/>
        <end position="786"/>
    </location>
</feature>
<dbReference type="GO" id="GO:0016330">
    <property type="term" value="P:second mitotic wave involved in compound eye morphogenesis"/>
    <property type="evidence" value="ECO:0007669"/>
    <property type="project" value="UniProtKB-ARBA"/>
</dbReference>
<dbReference type="InterPro" id="IPR000742">
    <property type="entry name" value="EGF"/>
</dbReference>
<dbReference type="GO" id="GO:0030182">
    <property type="term" value="P:neuron differentiation"/>
    <property type="evidence" value="ECO:0007669"/>
    <property type="project" value="UniProtKB-ARBA"/>
</dbReference>
<dbReference type="InterPro" id="IPR009030">
    <property type="entry name" value="Growth_fac_rcpt_cys_sf"/>
</dbReference>
<feature type="disulfide bond" evidence="17">
    <location>
        <begin position="485"/>
        <end position="494"/>
    </location>
</feature>
<dbReference type="SMART" id="SM00181">
    <property type="entry name" value="EGF"/>
    <property type="match status" value="16"/>
</dbReference>
<dbReference type="InterPro" id="IPR001774">
    <property type="entry name" value="DSL"/>
</dbReference>
<evidence type="ECO:0000256" key="13">
    <source>
        <dbReference type="ARBA" id="ARBA00023157"/>
    </source>
</evidence>
<dbReference type="GO" id="GO:0035214">
    <property type="term" value="P:eye-antennal disc development"/>
    <property type="evidence" value="ECO:0007669"/>
    <property type="project" value="UniProtKB-ARBA"/>
</dbReference>
<feature type="disulfide bond" evidence="18">
    <location>
        <begin position="229"/>
        <end position="238"/>
    </location>
</feature>
<feature type="disulfide bond" evidence="17">
    <location>
        <begin position="814"/>
        <end position="823"/>
    </location>
</feature>
<feature type="chain" id="PRO_5040400581" description="Delta-like protein" evidence="22">
    <location>
        <begin position="36"/>
        <end position="1317"/>
    </location>
</feature>
<dbReference type="GO" id="GO:0042995">
    <property type="term" value="C:cell projection"/>
    <property type="evidence" value="ECO:0007669"/>
    <property type="project" value="UniProtKB-SubCell"/>
</dbReference>
<evidence type="ECO:0000256" key="22">
    <source>
        <dbReference type="SAM" id="SignalP"/>
    </source>
</evidence>
<evidence type="ECO:0000256" key="2">
    <source>
        <dbReference type="ARBA" id="ARBA00004316"/>
    </source>
</evidence>
<keyword evidence="26" id="KW-1185">Reference proteome</keyword>
<dbReference type="GO" id="GO:0007219">
    <property type="term" value="P:Notch signaling pathway"/>
    <property type="evidence" value="ECO:0007669"/>
    <property type="project" value="UniProtKB-KW"/>
</dbReference>
<dbReference type="PANTHER" id="PTHR24033">
    <property type="entry name" value="EGF-LIKE DOMAIN-CONTAINING PROTEIN"/>
    <property type="match status" value="1"/>
</dbReference>
<feature type="domain" description="EGF-like" evidence="23">
    <location>
        <begin position="826"/>
        <end position="862"/>
    </location>
</feature>
<evidence type="ECO:0000256" key="3">
    <source>
        <dbReference type="ARBA" id="ARBA00004479"/>
    </source>
</evidence>
<feature type="domain" description="DSL" evidence="24">
    <location>
        <begin position="194"/>
        <end position="238"/>
    </location>
</feature>
<feature type="disulfide bond" evidence="17">
    <location>
        <begin position="561"/>
        <end position="570"/>
    </location>
</feature>
<dbReference type="PROSITE" id="PS51051">
    <property type="entry name" value="DSL"/>
    <property type="match status" value="1"/>
</dbReference>
<dbReference type="InterPro" id="IPR001881">
    <property type="entry name" value="EGF-like_Ca-bd_dom"/>
</dbReference>
<feature type="domain" description="EGF-like" evidence="23">
    <location>
        <begin position="711"/>
        <end position="747"/>
    </location>
</feature>
<dbReference type="GO" id="GO:0005856">
    <property type="term" value="C:cytoskeleton"/>
    <property type="evidence" value="ECO:0007669"/>
    <property type="project" value="UniProtKB-SubCell"/>
</dbReference>
<dbReference type="FunFam" id="2.10.25.10:FF:000018">
    <property type="entry name" value="Delta-like 1"/>
    <property type="match status" value="1"/>
</dbReference>
<dbReference type="Gene3D" id="2.60.40.3510">
    <property type="match status" value="1"/>
</dbReference>
<dbReference type="Pfam" id="PF12661">
    <property type="entry name" value="hEGF"/>
    <property type="match status" value="1"/>
</dbReference>
<feature type="disulfide bond" evidence="17">
    <location>
        <begin position="852"/>
        <end position="861"/>
    </location>
</feature>
<feature type="compositionally biased region" description="Basic and acidic residues" evidence="20">
    <location>
        <begin position="1133"/>
        <end position="1143"/>
    </location>
</feature>
<evidence type="ECO:0000313" key="25">
    <source>
        <dbReference type="EMBL" id="CAH1164538.1"/>
    </source>
</evidence>
<dbReference type="FunFam" id="2.10.25.10:FF:000031">
    <property type="entry name" value="neurogenic locus notch homolog protein 3"/>
    <property type="match status" value="1"/>
</dbReference>
<dbReference type="FunFam" id="2.10.25.10:FF:000318">
    <property type="entry name" value="Eyes shut homolog"/>
    <property type="match status" value="1"/>
</dbReference>
<feature type="disulfide bond" evidence="17">
    <location>
        <begin position="661"/>
        <end position="670"/>
    </location>
</feature>
<dbReference type="GO" id="GO:0043208">
    <property type="term" value="F:glycosphingolipid binding"/>
    <property type="evidence" value="ECO:0007669"/>
    <property type="project" value="UniProtKB-ARBA"/>
</dbReference>
<dbReference type="SUPFAM" id="SSF57196">
    <property type="entry name" value="EGF/Laminin"/>
    <property type="match status" value="8"/>
</dbReference>
<evidence type="ECO:0000259" key="24">
    <source>
        <dbReference type="PROSITE" id="PS51051"/>
    </source>
</evidence>
<dbReference type="GO" id="GO:0048018">
    <property type="term" value="F:receptor ligand activity"/>
    <property type="evidence" value="ECO:0007669"/>
    <property type="project" value="UniProtKB-ARBA"/>
</dbReference>
<feature type="region of interest" description="Disordered" evidence="20">
    <location>
        <begin position="1128"/>
        <end position="1150"/>
    </location>
</feature>
<dbReference type="PROSITE" id="PS50026">
    <property type="entry name" value="EGF_3"/>
    <property type="match status" value="15"/>
</dbReference>
<feature type="domain" description="EGF-like" evidence="23">
    <location>
        <begin position="535"/>
        <end position="571"/>
    </location>
</feature>
<feature type="disulfide bond" evidence="17">
    <location>
        <begin position="523"/>
        <end position="532"/>
    </location>
</feature>
<dbReference type="Pfam" id="PF25024">
    <property type="entry name" value="EGF_TEN"/>
    <property type="match status" value="1"/>
</dbReference>
<dbReference type="FunFam" id="2.10.25.140:FF:000001">
    <property type="entry name" value="Delta-like protein"/>
    <property type="match status" value="1"/>
</dbReference>
<dbReference type="InterPro" id="IPR013032">
    <property type="entry name" value="EGF-like_CS"/>
</dbReference>
<evidence type="ECO:0000256" key="15">
    <source>
        <dbReference type="ARBA" id="ARBA00023212"/>
    </source>
</evidence>
<dbReference type="PANTHER" id="PTHR24033:SF224">
    <property type="entry name" value="C-TYPE LECTIN"/>
    <property type="match status" value="1"/>
</dbReference>
<dbReference type="InterPro" id="IPR000152">
    <property type="entry name" value="EGF-type_Asp/Asn_hydroxyl_site"/>
</dbReference>
<evidence type="ECO:0000256" key="4">
    <source>
        <dbReference type="ARBA" id="ARBA00022473"/>
    </source>
</evidence>
<feature type="transmembrane region" description="Helical" evidence="21">
    <location>
        <begin position="1090"/>
        <end position="1113"/>
    </location>
</feature>
<keyword evidence="6 17" id="KW-0245">EGF-like domain</keyword>
<dbReference type="SMART" id="SM00179">
    <property type="entry name" value="EGF_CA"/>
    <property type="match status" value="14"/>
</dbReference>
<comment type="function">
    <text evidence="19">Putative Notch ligand involved in the mediation of Notch signaling.</text>
</comment>
<dbReference type="Pfam" id="PF21700">
    <property type="entry name" value="EGF_DL_JAG"/>
    <property type="match status" value="1"/>
</dbReference>
<dbReference type="Proteomes" id="UP001153737">
    <property type="component" value="Chromosome 4"/>
</dbReference>
<dbReference type="GO" id="GO:0008587">
    <property type="term" value="P:imaginal disc-derived wing margin morphogenesis"/>
    <property type="evidence" value="ECO:0007669"/>
    <property type="project" value="UniProtKB-ARBA"/>
</dbReference>
<dbReference type="FunFam" id="2.10.25.10:FF:000117">
    <property type="entry name" value="Delta-like protein"/>
    <property type="match status" value="1"/>
</dbReference>
<keyword evidence="7 19" id="KW-0812">Transmembrane</keyword>
<dbReference type="PROSITE" id="PS01187">
    <property type="entry name" value="EGF_CA"/>
    <property type="match status" value="5"/>
</dbReference>
<dbReference type="GO" id="GO:0009986">
    <property type="term" value="C:cell surface"/>
    <property type="evidence" value="ECO:0007669"/>
    <property type="project" value="UniProtKB-ARBA"/>
</dbReference>
<comment type="subcellular location">
    <subcellularLocation>
        <location evidence="2">Cell projection</location>
    </subcellularLocation>
    <subcellularLocation>
        <location evidence="1">Cytoplasm</location>
        <location evidence="1">Cytoskeleton</location>
    </subcellularLocation>
    <subcellularLocation>
        <location evidence="3 19">Membrane</location>
        <topology evidence="3 19">Single-pass type I membrane protein</topology>
    </subcellularLocation>
</comment>
<keyword evidence="13 17" id="KW-1015">Disulfide bond</keyword>
<evidence type="ECO:0000256" key="18">
    <source>
        <dbReference type="PROSITE-ProRule" id="PRU00377"/>
    </source>
</evidence>
<keyword evidence="15" id="KW-0206">Cytoskeleton</keyword>
<keyword evidence="8 19" id="KW-0732">Signal</keyword>
<feature type="domain" description="EGF-like" evidence="23">
    <location>
        <begin position="460"/>
        <end position="495"/>
    </location>
</feature>
<evidence type="ECO:0000259" key="23">
    <source>
        <dbReference type="PROSITE" id="PS50026"/>
    </source>
</evidence>
<dbReference type="FunFam" id="2.10.25.10:FF:000327">
    <property type="entry name" value="neurogenic locus notch homolog protein 4"/>
    <property type="match status" value="1"/>
</dbReference>
<feature type="domain" description="EGF-like" evidence="23">
    <location>
        <begin position="595"/>
        <end position="633"/>
    </location>
</feature>
<feature type="domain" description="EGF-like" evidence="23">
    <location>
        <begin position="239"/>
        <end position="272"/>
    </location>
</feature>
<dbReference type="GO" id="GO:0046331">
    <property type="term" value="P:lateral inhibition"/>
    <property type="evidence" value="ECO:0007669"/>
    <property type="project" value="UniProtKB-ARBA"/>
</dbReference>
<dbReference type="GO" id="GO:0036011">
    <property type="term" value="P:imaginal disc-derived leg segmentation"/>
    <property type="evidence" value="ECO:0007669"/>
    <property type="project" value="UniProtKB-ARBA"/>
</dbReference>
<dbReference type="GO" id="GO:0005509">
    <property type="term" value="F:calcium ion binding"/>
    <property type="evidence" value="ECO:0007669"/>
    <property type="project" value="InterPro"/>
</dbReference>
<feature type="disulfide bond" evidence="17">
    <location>
        <begin position="334"/>
        <end position="343"/>
    </location>
</feature>
<dbReference type="GO" id="GO:0045179">
    <property type="term" value="C:apical cortex"/>
    <property type="evidence" value="ECO:0007669"/>
    <property type="project" value="UniProtKB-ARBA"/>
</dbReference>
<dbReference type="OrthoDB" id="6159439at2759"/>
<dbReference type="Pfam" id="PF00008">
    <property type="entry name" value="EGF"/>
    <property type="match status" value="6"/>
</dbReference>
<keyword evidence="5" id="KW-0963">Cytoplasm</keyword>
<keyword evidence="4 19" id="KW-0217">Developmental protein</keyword>
<feature type="disulfide bond" evidence="18">
    <location>
        <begin position="209"/>
        <end position="221"/>
    </location>
</feature>
<dbReference type="FunFam" id="2.10.25.10:FF:000123">
    <property type="entry name" value="Crumbs homolog 1 (Drosophila)"/>
    <property type="match status" value="1"/>
</dbReference>
<dbReference type="PRINTS" id="PR00010">
    <property type="entry name" value="EGFBLOOD"/>
</dbReference>
<feature type="domain" description="EGF-like" evidence="23">
    <location>
        <begin position="635"/>
        <end position="671"/>
    </location>
</feature>
<feature type="disulfide bond" evidence="17">
    <location>
        <begin position="623"/>
        <end position="632"/>
    </location>
</feature>
<feature type="signal peptide" evidence="22">
    <location>
        <begin position="1"/>
        <end position="35"/>
    </location>
</feature>
<dbReference type="InterPro" id="IPR026219">
    <property type="entry name" value="Jagged/Serrate"/>
</dbReference>
<feature type="domain" description="EGF-like" evidence="23">
    <location>
        <begin position="422"/>
        <end position="458"/>
    </location>
</feature>
<comment type="caution">
    <text evidence="17">Lacks conserved residue(s) required for the propagation of feature annotation.</text>
</comment>
<dbReference type="FunFam" id="2.10.25.10:FF:000007">
    <property type="entry name" value="Delta-like protein"/>
    <property type="match status" value="1"/>
</dbReference>
<keyword evidence="14" id="KW-0325">Glycoprotein</keyword>
<evidence type="ECO:0000256" key="6">
    <source>
        <dbReference type="ARBA" id="ARBA00022536"/>
    </source>
</evidence>
<evidence type="ECO:0000256" key="5">
    <source>
        <dbReference type="ARBA" id="ARBA00022490"/>
    </source>
</evidence>
<feature type="disulfide bond" evidence="17">
    <location>
        <begin position="410"/>
        <end position="419"/>
    </location>
</feature>
<dbReference type="PROSITE" id="PS01186">
    <property type="entry name" value="EGF_2"/>
    <property type="match status" value="10"/>
</dbReference>
<name>A0A9P0DUQ2_PHACE</name>
<reference evidence="25" key="2">
    <citation type="submission" date="2022-10" db="EMBL/GenBank/DDBJ databases">
        <authorList>
            <consortium name="ENA_rothamsted_submissions"/>
            <consortium name="culmorum"/>
            <person name="King R."/>
        </authorList>
    </citation>
    <scope>NUCLEOTIDE SEQUENCE</scope>
</reference>
<dbReference type="Gene3D" id="2.10.25.10">
    <property type="entry name" value="Laminin"/>
    <property type="match status" value="15"/>
</dbReference>
<evidence type="ECO:0000256" key="9">
    <source>
        <dbReference type="ARBA" id="ARBA00022737"/>
    </source>
</evidence>
<evidence type="ECO:0000256" key="20">
    <source>
        <dbReference type="SAM" id="MobiDB-lite"/>
    </source>
</evidence>
<dbReference type="Pfam" id="PF01414">
    <property type="entry name" value="DSL"/>
    <property type="match status" value="1"/>
</dbReference>